<dbReference type="NCBIfam" id="TIGR00225">
    <property type="entry name" value="prc"/>
    <property type="match status" value="1"/>
</dbReference>
<dbReference type="CDD" id="cd06782">
    <property type="entry name" value="cpPDZ_CPP-like"/>
    <property type="match status" value="1"/>
</dbReference>
<proteinExistence type="inferred from homology"/>
<comment type="similarity">
    <text evidence="1 5">Belongs to the peptidase S41A family.</text>
</comment>
<dbReference type="SUPFAM" id="SSF50156">
    <property type="entry name" value="PDZ domain-like"/>
    <property type="match status" value="1"/>
</dbReference>
<name>A0ABT2TT93_9FIRM</name>
<keyword evidence="3 5" id="KW-0378">Hydrolase</keyword>
<evidence type="ECO:0000256" key="3">
    <source>
        <dbReference type="ARBA" id="ARBA00022801"/>
    </source>
</evidence>
<dbReference type="PANTHER" id="PTHR32060:SF30">
    <property type="entry name" value="CARBOXY-TERMINAL PROCESSING PROTEASE CTPA"/>
    <property type="match status" value="1"/>
</dbReference>
<dbReference type="InterPro" id="IPR041489">
    <property type="entry name" value="PDZ_6"/>
</dbReference>
<evidence type="ECO:0000256" key="1">
    <source>
        <dbReference type="ARBA" id="ARBA00009179"/>
    </source>
</evidence>
<evidence type="ECO:0000313" key="7">
    <source>
        <dbReference type="EMBL" id="MCU6765312.1"/>
    </source>
</evidence>
<dbReference type="SMART" id="SM00245">
    <property type="entry name" value="TSPc"/>
    <property type="match status" value="1"/>
</dbReference>
<dbReference type="InterPro" id="IPR029045">
    <property type="entry name" value="ClpP/crotonase-like_dom_sf"/>
</dbReference>
<feature type="domain" description="PDZ" evidence="6">
    <location>
        <begin position="100"/>
        <end position="177"/>
    </location>
</feature>
<protein>
    <submittedName>
        <fullName evidence="7">S41 family peptidase</fullName>
    </submittedName>
</protein>
<evidence type="ECO:0000256" key="4">
    <source>
        <dbReference type="ARBA" id="ARBA00022825"/>
    </source>
</evidence>
<dbReference type="Gene3D" id="2.30.42.10">
    <property type="match status" value="1"/>
</dbReference>
<dbReference type="InterPro" id="IPR005151">
    <property type="entry name" value="Tail-specific_protease"/>
</dbReference>
<gene>
    <name evidence="7" type="ORF">OCV61_07775</name>
</gene>
<accession>A0ABT2TT93</accession>
<keyword evidence="2 5" id="KW-0645">Protease</keyword>
<dbReference type="Gene3D" id="3.90.226.10">
    <property type="entry name" value="2-enoyl-CoA Hydratase, Chain A, domain 1"/>
    <property type="match status" value="1"/>
</dbReference>
<dbReference type="Proteomes" id="UP001652409">
    <property type="component" value="Unassembled WGS sequence"/>
</dbReference>
<dbReference type="InterPro" id="IPR055210">
    <property type="entry name" value="CtpA/B_N"/>
</dbReference>
<keyword evidence="4 5" id="KW-0720">Serine protease</keyword>
<dbReference type="PROSITE" id="PS50106">
    <property type="entry name" value="PDZ"/>
    <property type="match status" value="1"/>
</dbReference>
<evidence type="ECO:0000313" key="8">
    <source>
        <dbReference type="Proteomes" id="UP001652409"/>
    </source>
</evidence>
<keyword evidence="8" id="KW-1185">Reference proteome</keyword>
<dbReference type="InterPro" id="IPR036034">
    <property type="entry name" value="PDZ_sf"/>
</dbReference>
<dbReference type="Pfam" id="PF22694">
    <property type="entry name" value="CtpB_N-like"/>
    <property type="match status" value="1"/>
</dbReference>
<dbReference type="CDD" id="cd07560">
    <property type="entry name" value="Peptidase_S41_CPP"/>
    <property type="match status" value="1"/>
</dbReference>
<sequence length="400" mass="43512">MADNNFWKGAAFGTAFTVAVAAGGYAGYKYAQVPADGTVLSDSARVQKLEYLEELIDTYYLEDKDEDELAEGLYAGLIYGLGDPYSRYYTAKEYQEENTSSQGSYVGIGVVMQENKEGGVQIVQCYEGGPGEAAGLKEGDVVSAVDGQDITESSVSEVASMIRDSDAENVILTVHRENADEPLTITVPITDVELPSVFHEMLEPKIGYIRITEFKGVTEEQYTTAFQDLKDQGMEKMIVDLRDNPGGLLDSVCDILRQILPEGLIVYTEDKNGNREEETCDGKNALDIPLAVLVNENSASASEIFAGAVKDYGIGTIVGTTTYGKGIVQSIRTLSDGSAVKLTVSKYYTPKGNNIHKTGITPDVEEKLDSNLLNKSDYSHEEDNQLQRAIQVLENDGESS</sequence>
<dbReference type="InterPro" id="IPR001478">
    <property type="entry name" value="PDZ"/>
</dbReference>
<dbReference type="Gene3D" id="3.30.750.44">
    <property type="match status" value="1"/>
</dbReference>
<dbReference type="EMBL" id="JAOQJL010000012">
    <property type="protein sequence ID" value="MCU6765312.1"/>
    <property type="molecule type" value="Genomic_DNA"/>
</dbReference>
<dbReference type="Pfam" id="PF03572">
    <property type="entry name" value="Peptidase_S41"/>
    <property type="match status" value="1"/>
</dbReference>
<dbReference type="SUPFAM" id="SSF52096">
    <property type="entry name" value="ClpP/crotonase"/>
    <property type="match status" value="1"/>
</dbReference>
<dbReference type="SMART" id="SM00228">
    <property type="entry name" value="PDZ"/>
    <property type="match status" value="1"/>
</dbReference>
<reference evidence="7 8" key="1">
    <citation type="journal article" date="2021" name="ISME Commun">
        <title>Automated analysis of genomic sequences facilitates high-throughput and comprehensive description of bacteria.</title>
        <authorList>
            <person name="Hitch T.C.A."/>
        </authorList>
    </citation>
    <scope>NUCLEOTIDE SEQUENCE [LARGE SCALE GENOMIC DNA]</scope>
    <source>
        <strain evidence="7 8">Sanger_23</strain>
    </source>
</reference>
<dbReference type="PANTHER" id="PTHR32060">
    <property type="entry name" value="TAIL-SPECIFIC PROTEASE"/>
    <property type="match status" value="1"/>
</dbReference>
<evidence type="ECO:0000256" key="5">
    <source>
        <dbReference type="RuleBase" id="RU004404"/>
    </source>
</evidence>
<evidence type="ECO:0000256" key="2">
    <source>
        <dbReference type="ARBA" id="ARBA00022670"/>
    </source>
</evidence>
<organism evidence="7 8">
    <name type="scientific">Blautia ammoniilytica</name>
    <dbReference type="NCBI Taxonomy" id="2981782"/>
    <lineage>
        <taxon>Bacteria</taxon>
        <taxon>Bacillati</taxon>
        <taxon>Bacillota</taxon>
        <taxon>Clostridia</taxon>
        <taxon>Lachnospirales</taxon>
        <taxon>Lachnospiraceae</taxon>
        <taxon>Blautia</taxon>
    </lineage>
</organism>
<dbReference type="Pfam" id="PF17820">
    <property type="entry name" value="PDZ_6"/>
    <property type="match status" value="1"/>
</dbReference>
<dbReference type="InterPro" id="IPR004447">
    <property type="entry name" value="Peptidase_S41A"/>
</dbReference>
<comment type="caution">
    <text evidence="7">The sequence shown here is derived from an EMBL/GenBank/DDBJ whole genome shotgun (WGS) entry which is preliminary data.</text>
</comment>
<evidence type="ECO:0000259" key="6">
    <source>
        <dbReference type="PROSITE" id="PS50106"/>
    </source>
</evidence>